<name>A0A1H0UT62_9PSEU</name>
<gene>
    <name evidence="1" type="ORF">SAMN05192558_11257</name>
</gene>
<evidence type="ECO:0000313" key="2">
    <source>
        <dbReference type="Proteomes" id="UP000199651"/>
    </source>
</evidence>
<dbReference type="Proteomes" id="UP000199651">
    <property type="component" value="Unassembled WGS sequence"/>
</dbReference>
<dbReference type="STRING" id="504798.SAMN05421871_107347"/>
<sequence length="171" mass="18784">MTPASVRDEIDELVCQRRVVLAIVALRDKSGIKPKPSIPLGKELVAYRYGVLIEQGRVTVPPETTVEEMLAEATTLGEPPVVVEAYRDGDSWGWMICLSVIVRGPSRHHDAFDEVCLAVFRGDDQGEEAASKGQAVAERLGVPFFFADPENGELESPRWWDTPDAGHLAIT</sequence>
<evidence type="ECO:0000313" key="1">
    <source>
        <dbReference type="EMBL" id="SDP69499.1"/>
    </source>
</evidence>
<reference evidence="2" key="1">
    <citation type="submission" date="2016-10" db="EMBL/GenBank/DDBJ databases">
        <authorList>
            <person name="Varghese N."/>
            <person name="Submissions S."/>
        </authorList>
    </citation>
    <scope>NUCLEOTIDE SEQUENCE [LARGE SCALE GENOMIC DNA]</scope>
    <source>
        <strain evidence="2">IBRC-M 10655</strain>
    </source>
</reference>
<dbReference type="EMBL" id="FNJB01000012">
    <property type="protein sequence ID" value="SDP69499.1"/>
    <property type="molecule type" value="Genomic_DNA"/>
</dbReference>
<keyword evidence="2" id="KW-1185">Reference proteome</keyword>
<dbReference type="RefSeq" id="WP_091382164.1">
    <property type="nucleotide sequence ID" value="NZ_FNDV01000007.1"/>
</dbReference>
<organism evidence="1 2">
    <name type="scientific">Actinokineospora alba</name>
    <dbReference type="NCBI Taxonomy" id="504798"/>
    <lineage>
        <taxon>Bacteria</taxon>
        <taxon>Bacillati</taxon>
        <taxon>Actinomycetota</taxon>
        <taxon>Actinomycetes</taxon>
        <taxon>Pseudonocardiales</taxon>
        <taxon>Pseudonocardiaceae</taxon>
        <taxon>Actinokineospora</taxon>
    </lineage>
</organism>
<dbReference type="OrthoDB" id="3470575at2"/>
<proteinExistence type="predicted"/>
<accession>A0A1H0UT62</accession>
<dbReference type="AlphaFoldDB" id="A0A1H0UT62"/>
<protein>
    <submittedName>
        <fullName evidence="1">Uncharacterized protein</fullName>
    </submittedName>
</protein>